<reference evidence="2 3" key="1">
    <citation type="submission" date="2019-02" db="EMBL/GenBank/DDBJ databases">
        <title>Genome sequencing of the rare red list fungi Bondarzewia mesenterica.</title>
        <authorList>
            <person name="Buettner E."/>
            <person name="Kellner H."/>
        </authorList>
    </citation>
    <scope>NUCLEOTIDE SEQUENCE [LARGE SCALE GENOMIC DNA]</scope>
    <source>
        <strain evidence="2 3">DSM 108281</strain>
    </source>
</reference>
<dbReference type="AlphaFoldDB" id="A0A4V3XC79"/>
<comment type="caution">
    <text evidence="2">The sequence shown here is derived from an EMBL/GenBank/DDBJ whole genome shotgun (WGS) entry which is preliminary data.</text>
</comment>
<dbReference type="OrthoDB" id="19174at2759"/>
<feature type="region of interest" description="Disordered" evidence="1">
    <location>
        <begin position="197"/>
        <end position="239"/>
    </location>
</feature>
<feature type="region of interest" description="Disordered" evidence="1">
    <location>
        <begin position="158"/>
        <end position="178"/>
    </location>
</feature>
<feature type="compositionally biased region" description="Low complexity" evidence="1">
    <location>
        <begin position="49"/>
        <end position="58"/>
    </location>
</feature>
<organism evidence="2 3">
    <name type="scientific">Bondarzewia mesenterica</name>
    <dbReference type="NCBI Taxonomy" id="1095465"/>
    <lineage>
        <taxon>Eukaryota</taxon>
        <taxon>Fungi</taxon>
        <taxon>Dikarya</taxon>
        <taxon>Basidiomycota</taxon>
        <taxon>Agaricomycotina</taxon>
        <taxon>Agaricomycetes</taxon>
        <taxon>Russulales</taxon>
        <taxon>Bondarzewiaceae</taxon>
        <taxon>Bondarzewia</taxon>
    </lineage>
</organism>
<name>A0A4V3XC79_9AGAM</name>
<gene>
    <name evidence="2" type="ORF">EW146_g10074</name>
</gene>
<dbReference type="SUPFAM" id="SSF48403">
    <property type="entry name" value="Ankyrin repeat"/>
    <property type="match status" value="1"/>
</dbReference>
<evidence type="ECO:0000313" key="2">
    <source>
        <dbReference type="EMBL" id="THH04823.1"/>
    </source>
</evidence>
<feature type="compositionally biased region" description="Basic and acidic residues" evidence="1">
    <location>
        <begin position="227"/>
        <end position="239"/>
    </location>
</feature>
<proteinExistence type="predicted"/>
<feature type="compositionally biased region" description="Basic and acidic residues" evidence="1">
    <location>
        <begin position="289"/>
        <end position="309"/>
    </location>
</feature>
<feature type="region of interest" description="Disordered" evidence="1">
    <location>
        <begin position="76"/>
        <end position="131"/>
    </location>
</feature>
<keyword evidence="3" id="KW-1185">Reference proteome</keyword>
<feature type="compositionally biased region" description="Low complexity" evidence="1">
    <location>
        <begin position="89"/>
        <end position="99"/>
    </location>
</feature>
<feature type="region of interest" description="Disordered" evidence="1">
    <location>
        <begin position="284"/>
        <end position="316"/>
    </location>
</feature>
<evidence type="ECO:0000256" key="1">
    <source>
        <dbReference type="SAM" id="MobiDB-lite"/>
    </source>
</evidence>
<accession>A0A4V3XC79</accession>
<dbReference type="InterPro" id="IPR036770">
    <property type="entry name" value="Ankyrin_rpt-contain_sf"/>
</dbReference>
<protein>
    <submittedName>
        <fullName evidence="2">Uncharacterized protein</fullName>
    </submittedName>
</protein>
<feature type="region of interest" description="Disordered" evidence="1">
    <location>
        <begin position="31"/>
        <end position="64"/>
    </location>
</feature>
<sequence length="316" mass="34087">MPVPTRVNVKNIWVAAGDGDLERVQVRAYHPSPSVPLQPHHPGSRRATRYPQTPRIPTRTPPCPLPIPFTAHFPLIRDSRCPGTQPPLTASCTSSSTSSPKVRPSLASPTNENGASLRRPGGDVNIPDQDGDTPLYTVETIDTARFLIHHGATTDRHNNDGISVRLPSLSTKKRPKSAPDHLAEEFPEIAHYVHSLSSDASPSRDAHPGLSRDVVDVGADATRPRPSRRDQDVASERLTESLMRSVQDIMARASDSEDADVDAELRAVVGRAVVQGVVQGYGMSVAGVDEGRRGQGDEEGADAKRRKLDEGDDGVV</sequence>
<dbReference type="EMBL" id="SGPL01001097">
    <property type="protein sequence ID" value="THH04823.1"/>
    <property type="molecule type" value="Genomic_DNA"/>
</dbReference>
<dbReference type="Proteomes" id="UP000310158">
    <property type="component" value="Unassembled WGS sequence"/>
</dbReference>
<evidence type="ECO:0000313" key="3">
    <source>
        <dbReference type="Proteomes" id="UP000310158"/>
    </source>
</evidence>